<dbReference type="PANTHER" id="PTHR12953">
    <property type="entry name" value="MEMBRANE PROTEIN CH1 RELATED"/>
    <property type="match status" value="1"/>
</dbReference>
<dbReference type="GO" id="GO:0005789">
    <property type="term" value="C:endoplasmic reticulum membrane"/>
    <property type="evidence" value="ECO:0007669"/>
    <property type="project" value="UniProtKB-SubCell"/>
</dbReference>
<feature type="compositionally biased region" description="Polar residues" evidence="11">
    <location>
        <begin position="1040"/>
        <end position="1059"/>
    </location>
</feature>
<keyword evidence="3 13" id="KW-0732">Signal</keyword>
<dbReference type="Gene3D" id="2.60.120.260">
    <property type="entry name" value="Galactose-binding domain-like"/>
    <property type="match status" value="1"/>
</dbReference>
<evidence type="ECO:0000256" key="2">
    <source>
        <dbReference type="ARBA" id="ARBA00022692"/>
    </source>
</evidence>
<evidence type="ECO:0000256" key="10">
    <source>
        <dbReference type="ARBA" id="ARBA00064635"/>
    </source>
</evidence>
<feature type="chain" id="PRO_5028814982" evidence="13">
    <location>
        <begin position="20"/>
        <end position="1097"/>
    </location>
</feature>
<organism evidence="15">
    <name type="scientific">Lutzomyia longipalpis</name>
    <name type="common">Sand fly</name>
    <dbReference type="NCBI Taxonomy" id="7200"/>
    <lineage>
        <taxon>Eukaryota</taxon>
        <taxon>Metazoa</taxon>
        <taxon>Ecdysozoa</taxon>
        <taxon>Arthropoda</taxon>
        <taxon>Hexapoda</taxon>
        <taxon>Insecta</taxon>
        <taxon>Pterygota</taxon>
        <taxon>Neoptera</taxon>
        <taxon>Endopterygota</taxon>
        <taxon>Diptera</taxon>
        <taxon>Nematocera</taxon>
        <taxon>Psychodoidea</taxon>
        <taxon>Psychodidae</taxon>
        <taxon>Lutzomyia</taxon>
        <taxon>Lutzomyia</taxon>
    </lineage>
</organism>
<dbReference type="InterPro" id="IPR045120">
    <property type="entry name" value="Suco/Slp1-like"/>
</dbReference>
<evidence type="ECO:0000256" key="9">
    <source>
        <dbReference type="ARBA" id="ARBA00061226"/>
    </source>
</evidence>
<feature type="region of interest" description="Disordered" evidence="11">
    <location>
        <begin position="590"/>
        <end position="684"/>
    </location>
</feature>
<comment type="similarity">
    <text evidence="9">Belongs to the SLP1 family.</text>
</comment>
<evidence type="ECO:0000256" key="3">
    <source>
        <dbReference type="ARBA" id="ARBA00022729"/>
    </source>
</evidence>
<dbReference type="EMBL" id="GITU01001926">
    <property type="protein sequence ID" value="MBC1170629.1"/>
    <property type="molecule type" value="Transcribed_RNA"/>
</dbReference>
<evidence type="ECO:0000256" key="6">
    <source>
        <dbReference type="ARBA" id="ARBA00023136"/>
    </source>
</evidence>
<evidence type="ECO:0000256" key="1">
    <source>
        <dbReference type="ARBA" id="ARBA00004389"/>
    </source>
</evidence>
<dbReference type="PANTHER" id="PTHR12953:SF0">
    <property type="entry name" value="SUN DOMAIN-CONTAINING OSSIFICATION FACTOR"/>
    <property type="match status" value="1"/>
</dbReference>
<comment type="subunit">
    <text evidence="10">Interacts with EMP65.</text>
</comment>
<keyword evidence="4" id="KW-0256">Endoplasmic reticulum</keyword>
<feature type="compositionally biased region" description="Polar residues" evidence="11">
    <location>
        <begin position="725"/>
        <end position="758"/>
    </location>
</feature>
<keyword evidence="7" id="KW-0325">Glycoprotein</keyword>
<feature type="compositionally biased region" description="Acidic residues" evidence="11">
    <location>
        <begin position="387"/>
        <end position="396"/>
    </location>
</feature>
<feature type="compositionally biased region" description="Polar residues" evidence="11">
    <location>
        <begin position="209"/>
        <end position="222"/>
    </location>
</feature>
<keyword evidence="6 12" id="KW-0472">Membrane</keyword>
<name>A0A7G3AED0_LUTLO</name>
<evidence type="ECO:0000256" key="5">
    <source>
        <dbReference type="ARBA" id="ARBA00022989"/>
    </source>
</evidence>
<dbReference type="Pfam" id="PF07738">
    <property type="entry name" value="Sad1_UNC"/>
    <property type="match status" value="1"/>
</dbReference>
<feature type="region of interest" description="Disordered" evidence="11">
    <location>
        <begin position="915"/>
        <end position="1088"/>
    </location>
</feature>
<feature type="region of interest" description="Disordered" evidence="11">
    <location>
        <begin position="382"/>
        <end position="406"/>
    </location>
</feature>
<feature type="region of interest" description="Disordered" evidence="11">
    <location>
        <begin position="200"/>
        <end position="222"/>
    </location>
</feature>
<accession>A0A7G3AED0</accession>
<evidence type="ECO:0000256" key="4">
    <source>
        <dbReference type="ARBA" id="ARBA00022824"/>
    </source>
</evidence>
<feature type="compositionally biased region" description="Basic and acidic residues" evidence="11">
    <location>
        <begin position="602"/>
        <end position="627"/>
    </location>
</feature>
<evidence type="ECO:0000256" key="7">
    <source>
        <dbReference type="ARBA" id="ARBA00023180"/>
    </source>
</evidence>
<evidence type="ECO:0000313" key="15">
    <source>
        <dbReference type="EMBL" id="MBC1170629.1"/>
    </source>
</evidence>
<comment type="subcellular location">
    <subcellularLocation>
        <location evidence="8">Endomembrane system</location>
        <topology evidence="8">Single-pass type I membrane protein</topology>
    </subcellularLocation>
    <subcellularLocation>
        <location evidence="1">Endoplasmic reticulum membrane</location>
        <topology evidence="1">Single-pass membrane protein</topology>
    </subcellularLocation>
</comment>
<feature type="transmembrane region" description="Helical" evidence="12">
    <location>
        <begin position="845"/>
        <end position="862"/>
    </location>
</feature>
<dbReference type="AlphaFoldDB" id="A0A7G3AED0"/>
<feature type="compositionally biased region" description="Polar residues" evidence="11">
    <location>
        <begin position="981"/>
        <end position="994"/>
    </location>
</feature>
<dbReference type="GO" id="GO:0034975">
    <property type="term" value="P:protein folding in endoplasmic reticulum"/>
    <property type="evidence" value="ECO:0007669"/>
    <property type="project" value="TreeGrafter"/>
</dbReference>
<feature type="signal peptide" evidence="13">
    <location>
        <begin position="1"/>
        <end position="19"/>
    </location>
</feature>
<dbReference type="PROSITE" id="PS51469">
    <property type="entry name" value="SUN"/>
    <property type="match status" value="1"/>
</dbReference>
<evidence type="ECO:0000256" key="11">
    <source>
        <dbReference type="SAM" id="MobiDB-lite"/>
    </source>
</evidence>
<feature type="compositionally biased region" description="Basic residues" evidence="11">
    <location>
        <begin position="630"/>
        <end position="642"/>
    </location>
</feature>
<evidence type="ECO:0000256" key="8">
    <source>
        <dbReference type="ARBA" id="ARBA00046288"/>
    </source>
</evidence>
<feature type="compositionally biased region" description="Polar residues" evidence="11">
    <location>
        <begin position="696"/>
        <end position="705"/>
    </location>
</feature>
<keyword evidence="2 12" id="KW-0812">Transmembrane</keyword>
<proteinExistence type="inferred from homology"/>
<keyword evidence="5 12" id="KW-1133">Transmembrane helix</keyword>
<evidence type="ECO:0000256" key="13">
    <source>
        <dbReference type="SAM" id="SignalP"/>
    </source>
</evidence>
<dbReference type="VEuPathDB" id="VectorBase:LLONM1_005156"/>
<sequence>MKNKFSCLWCFILAAIVLSLVICDAASKEAPSLAKWTKENKSSEFISKYSSSQSRSFFRDASSIKELLFLEKPSRSAAEGNSSTDSSSFYGEKSEIVDLDLRQEYEKTIELHLVEDEASNATTEEPQKVVRGQEGDSVHVDGTQGVLNETPGSDGVLVKVDLKPALGIPSTQPFELPEIPLEENIIPVFSEWTQKQMEEAEKKLEKEATNSSATKKNATDQSSALKVKVRAKNYASPDCGAKIIIANPEAESSSSVLSASKDEYLLSPCTSKIWFVVELCEAIRAENVELANFELYSSSPRDFSVSVSNRFPTREWLNVGQFTAKDERNVQKYNLHPLVFGKFIRVEINSHYSKEHFCPISLFRVYGTSEFEAFETAENHPEISEGVFDDEGDLETPDSPKNNAKNNIFKSASDAVLSIVKKAAEVLSKGDSSAATNATAQTQMHLTPPHGCFTFAYVINCANCSRELVADVTTMLNCKHTFLLELLQRPRVREIVYGSSECQHLIDVDLQEGGGEVNPKRINYFSHLLPRKYLIALCNLAAAVENHIGLNPNLKIWNDSVTSSIPETEKGLIGSEKFDQNGDKIKMIPLEENTILPNGNSSKDELKPEVEEKLPKSDQKHKSDSNGKKQSTHQRKESKKPKKESPQIGGDGSKITAHENVPSNGVHPSPEEVPPEIANGGGNNLVQSEQIDEVVSQVNENSTDSGMDEHEQVDSKAIPPHGMQPQENGKDTPTNGGDTASQNNDAGNNLPTQSSAHSESVFLRLSNRIKALERNMSLSGQYLEELSKRYKKQVEELQSSFAKALVSIEEQSRRFDEKKEFMLTQHESLRVQCEDIMDKICKFCFVFGVSFTCLQILIIYLYSRAYQRISRRCKMLMDCIKRSQGIVEEGQEAKEAKELSCSATKAASDGNAKSARRCVEEITEEDESVHEEGTTSGGDAEEVSGSNASELSEKQSQDDVPVEDLTSSELELSIECKKMPKSQTNHIESPSAGSEKSRSISFPLRETIARRLSSPVLFKTSRNRSQHSNSAEKPPKEIKQNSTSNNHKVKQKAQNSRTAELNARADGQDGTNSHPSQGEEPLIKKTGSFRRILKKVF</sequence>
<reference evidence="15" key="1">
    <citation type="journal article" date="2020" name="BMC">
        <title>Leishmania infection induces a limited differential gene expression in the sand fly midgut.</title>
        <authorList>
            <person name="Coutinho-Abreu I.V."/>
            <person name="Serafim T.D."/>
            <person name="Meneses C."/>
            <person name="Kamhawi S."/>
            <person name="Oliveira F."/>
            <person name="Valenzuela J.G."/>
        </authorList>
    </citation>
    <scope>NUCLEOTIDE SEQUENCE</scope>
    <source>
        <strain evidence="15">Jacobina</strain>
        <tissue evidence="15">Midgut</tissue>
    </source>
</reference>
<feature type="domain" description="SUN" evidence="14">
    <location>
        <begin position="210"/>
        <end position="370"/>
    </location>
</feature>
<feature type="region of interest" description="Disordered" evidence="11">
    <location>
        <begin position="696"/>
        <end position="759"/>
    </location>
</feature>
<dbReference type="FunFam" id="2.60.120.260:FF:000099">
    <property type="entry name" value="Uncharacterized protein, isoform C"/>
    <property type="match status" value="1"/>
</dbReference>
<dbReference type="InterPro" id="IPR012919">
    <property type="entry name" value="SUN_dom"/>
</dbReference>
<evidence type="ECO:0000259" key="14">
    <source>
        <dbReference type="PROSITE" id="PS51469"/>
    </source>
</evidence>
<protein>
    <submittedName>
        <fullName evidence="15">Putative conserved plasma membrane protein</fullName>
    </submittedName>
</protein>
<evidence type="ECO:0000256" key="12">
    <source>
        <dbReference type="SAM" id="Phobius"/>
    </source>
</evidence>